<comment type="caution">
    <text evidence="2">The sequence shown here is derived from an EMBL/GenBank/DDBJ whole genome shotgun (WGS) entry which is preliminary data.</text>
</comment>
<feature type="transmembrane region" description="Helical" evidence="1">
    <location>
        <begin position="112"/>
        <end position="134"/>
    </location>
</feature>
<dbReference type="Proteomes" id="UP001259659">
    <property type="component" value="Unassembled WGS sequence"/>
</dbReference>
<keyword evidence="1" id="KW-0472">Membrane</keyword>
<reference evidence="2 3" key="1">
    <citation type="submission" date="2022-06" db="EMBL/GenBank/DDBJ databases">
        <title>Haloarcula sp. a new haloarchaeum isolate from saline soil.</title>
        <authorList>
            <person name="Strakova D."/>
            <person name="Galisteo C."/>
            <person name="Sanchez-Porro C."/>
            <person name="Ventosa A."/>
        </authorList>
    </citation>
    <scope>NUCLEOTIDE SEQUENCE [LARGE SCALE GENOMIC DNA]</scope>
    <source>
        <strain evidence="2 3">S1CR25-12</strain>
    </source>
</reference>
<name>A0ABU2FJ43_9EURY</name>
<accession>A0ABU2FJ43</accession>
<keyword evidence="1" id="KW-0812">Transmembrane</keyword>
<evidence type="ECO:0000313" key="2">
    <source>
        <dbReference type="EMBL" id="MDS0261725.1"/>
    </source>
</evidence>
<feature type="transmembrane region" description="Helical" evidence="1">
    <location>
        <begin position="146"/>
        <end position="171"/>
    </location>
</feature>
<dbReference type="RefSeq" id="WP_310921644.1">
    <property type="nucleotide sequence ID" value="NZ_JAMQON010000008.1"/>
</dbReference>
<protein>
    <recommendedName>
        <fullName evidence="4">DUF1700 domain-containing protein</fullName>
    </recommendedName>
</protein>
<sequence>MKSREELLDEYDHPNQETKREVINYLYDNPVGDHDPETIFEAIQADCPANSSGTVANALSDLNTEHDRIAHHQRSFYQWEGEGRRRPNRRLATVGESVKAWLATLELSAGTLLLAFVIWFLGILTAVLSLIPLFVTDTLAGATFIWWFRMAGLLTICGSAAVMAWIPLYLWDLRSAKEVH</sequence>
<gene>
    <name evidence="2" type="ORF">NDI56_20180</name>
</gene>
<evidence type="ECO:0000313" key="3">
    <source>
        <dbReference type="Proteomes" id="UP001259659"/>
    </source>
</evidence>
<proteinExistence type="predicted"/>
<evidence type="ECO:0000256" key="1">
    <source>
        <dbReference type="SAM" id="Phobius"/>
    </source>
</evidence>
<keyword evidence="3" id="KW-1185">Reference proteome</keyword>
<dbReference type="EMBL" id="JAMQON010000008">
    <property type="protein sequence ID" value="MDS0261725.1"/>
    <property type="molecule type" value="Genomic_DNA"/>
</dbReference>
<keyword evidence="1" id="KW-1133">Transmembrane helix</keyword>
<evidence type="ECO:0008006" key="4">
    <source>
        <dbReference type="Google" id="ProtNLM"/>
    </source>
</evidence>
<organism evidence="2 3">
    <name type="scientific">Haloarcula saliterrae</name>
    <dbReference type="NCBI Taxonomy" id="2950534"/>
    <lineage>
        <taxon>Archaea</taxon>
        <taxon>Methanobacteriati</taxon>
        <taxon>Methanobacteriota</taxon>
        <taxon>Stenosarchaea group</taxon>
        <taxon>Halobacteria</taxon>
        <taxon>Halobacteriales</taxon>
        <taxon>Haloarculaceae</taxon>
        <taxon>Haloarcula</taxon>
    </lineage>
</organism>